<feature type="compositionally biased region" description="Pro residues" evidence="7">
    <location>
        <begin position="38"/>
        <end position="48"/>
    </location>
</feature>
<sequence length="462" mass="51013">MESLFRPVDISPGLSSLLAEDPEQEYPSFSQLLAGGVGPPPLAAPPPAETTAMGKRVTRGGGSEVALSLGQSRPANLVLNQPPVITFPMGISPSSLFQSPLSLYSPNQAQYGVSNQQNQPQSITQASQLHSYPYISSQYPSTLSATTSSSRQNPRPFFNLSSLQQMPLSTYNSTSQPAIDKKPQPSNLTVDKPADDGYNWRKYGQKQVKGGEYPRSYYKCTHPKCPVRKKVERSFEGQVTEIIYKGQHNHQRPQQNRHGKEGDGLPSESGDHSNPEHASRGLLATNKRDRESSLSDSSDDEASVDENESELRRMKTDVRDNKTASYKTVAEPKVIVQTTSEVDLLDDGYRWRKYGQKVVKGNPHPRSYYKCTSMGCNVRKHVERASTDPKAVITTYEGKHNHDVPAARNSSHSMMNANNTTASSIPPNTTRHNDPTSLNRTDSTHSIERPVAIQLKREHDGA</sequence>
<evidence type="ECO:0000313" key="10">
    <source>
        <dbReference type="Proteomes" id="UP001327560"/>
    </source>
</evidence>
<protein>
    <submittedName>
        <fullName evidence="9">WRKY transcription factor 3</fullName>
    </submittedName>
</protein>
<dbReference type="FunFam" id="2.20.25.80:FF:000006">
    <property type="entry name" value="WRKY transcription factor"/>
    <property type="match status" value="1"/>
</dbReference>
<evidence type="ECO:0000256" key="3">
    <source>
        <dbReference type="ARBA" id="ARBA00023015"/>
    </source>
</evidence>
<dbReference type="PROSITE" id="PS50811">
    <property type="entry name" value="WRKY"/>
    <property type="match status" value="2"/>
</dbReference>
<feature type="region of interest" description="Disordered" evidence="7">
    <location>
        <begin position="141"/>
        <end position="201"/>
    </location>
</feature>
<feature type="region of interest" description="Disordered" evidence="7">
    <location>
        <begin position="417"/>
        <end position="462"/>
    </location>
</feature>
<evidence type="ECO:0000256" key="7">
    <source>
        <dbReference type="SAM" id="MobiDB-lite"/>
    </source>
</evidence>
<feature type="compositionally biased region" description="Basic residues" evidence="7">
    <location>
        <begin position="247"/>
        <end position="257"/>
    </location>
</feature>
<keyword evidence="2" id="KW-0677">Repeat</keyword>
<feature type="domain" description="WRKY" evidence="8">
    <location>
        <begin position="340"/>
        <end position="405"/>
    </location>
</feature>
<reference evidence="9 10" key="1">
    <citation type="submission" date="2023-10" db="EMBL/GenBank/DDBJ databases">
        <title>Chromosome-scale genome assembly provides insights into flower coloration mechanisms of Canna indica.</title>
        <authorList>
            <person name="Li C."/>
        </authorList>
    </citation>
    <scope>NUCLEOTIDE SEQUENCE [LARGE SCALE GENOMIC DNA]</scope>
    <source>
        <tissue evidence="9">Flower</tissue>
    </source>
</reference>
<evidence type="ECO:0000313" key="9">
    <source>
        <dbReference type="EMBL" id="WOK99652.1"/>
    </source>
</evidence>
<feature type="region of interest" description="Disordered" evidence="7">
    <location>
        <begin position="37"/>
        <end position="59"/>
    </location>
</feature>
<feature type="compositionally biased region" description="Basic and acidic residues" evidence="7">
    <location>
        <begin position="258"/>
        <end position="279"/>
    </location>
</feature>
<dbReference type="GO" id="GO:0003700">
    <property type="term" value="F:DNA-binding transcription factor activity"/>
    <property type="evidence" value="ECO:0007669"/>
    <property type="project" value="InterPro"/>
</dbReference>
<evidence type="ECO:0000256" key="5">
    <source>
        <dbReference type="ARBA" id="ARBA00023163"/>
    </source>
</evidence>
<keyword evidence="6" id="KW-0539">Nucleus</keyword>
<evidence type="ECO:0000259" key="8">
    <source>
        <dbReference type="PROSITE" id="PS50811"/>
    </source>
</evidence>
<dbReference type="SUPFAM" id="SSF118290">
    <property type="entry name" value="WRKY DNA-binding domain"/>
    <property type="match status" value="2"/>
</dbReference>
<evidence type="ECO:0000256" key="1">
    <source>
        <dbReference type="ARBA" id="ARBA00004123"/>
    </source>
</evidence>
<evidence type="ECO:0000256" key="6">
    <source>
        <dbReference type="ARBA" id="ARBA00023242"/>
    </source>
</evidence>
<evidence type="ECO:0000256" key="4">
    <source>
        <dbReference type="ARBA" id="ARBA00023125"/>
    </source>
</evidence>
<feature type="compositionally biased region" description="Acidic residues" evidence="7">
    <location>
        <begin position="297"/>
        <end position="308"/>
    </location>
</feature>
<comment type="subcellular location">
    <subcellularLocation>
        <location evidence="1">Nucleus</location>
    </subcellularLocation>
</comment>
<dbReference type="FunFam" id="2.20.25.80:FF:000001">
    <property type="entry name" value="WRKY transcription factor 33"/>
    <property type="match status" value="1"/>
</dbReference>
<feature type="compositionally biased region" description="Basic and acidic residues" evidence="7">
    <location>
        <begin position="309"/>
        <end position="320"/>
    </location>
</feature>
<gene>
    <name evidence="9" type="ORF">Cni_G08364</name>
</gene>
<keyword evidence="10" id="KW-1185">Reference proteome</keyword>
<dbReference type="InterPro" id="IPR044810">
    <property type="entry name" value="WRKY_plant"/>
</dbReference>
<dbReference type="Pfam" id="PF03106">
    <property type="entry name" value="WRKY"/>
    <property type="match status" value="2"/>
</dbReference>
<feature type="compositionally biased region" description="Polar residues" evidence="7">
    <location>
        <begin position="141"/>
        <end position="177"/>
    </location>
</feature>
<proteinExistence type="predicted"/>
<evidence type="ECO:0000256" key="2">
    <source>
        <dbReference type="ARBA" id="ARBA00022737"/>
    </source>
</evidence>
<keyword evidence="5" id="KW-0804">Transcription</keyword>
<dbReference type="InterPro" id="IPR036576">
    <property type="entry name" value="WRKY_dom_sf"/>
</dbReference>
<organism evidence="9 10">
    <name type="scientific">Canna indica</name>
    <name type="common">Indian-shot</name>
    <dbReference type="NCBI Taxonomy" id="4628"/>
    <lineage>
        <taxon>Eukaryota</taxon>
        <taxon>Viridiplantae</taxon>
        <taxon>Streptophyta</taxon>
        <taxon>Embryophyta</taxon>
        <taxon>Tracheophyta</taxon>
        <taxon>Spermatophyta</taxon>
        <taxon>Magnoliopsida</taxon>
        <taxon>Liliopsida</taxon>
        <taxon>Zingiberales</taxon>
        <taxon>Cannaceae</taxon>
        <taxon>Canna</taxon>
    </lineage>
</organism>
<dbReference type="Proteomes" id="UP001327560">
    <property type="component" value="Chromosome 2"/>
</dbReference>
<dbReference type="EMBL" id="CP136891">
    <property type="protein sequence ID" value="WOK99652.1"/>
    <property type="molecule type" value="Genomic_DNA"/>
</dbReference>
<name>A0AAQ3Q8C8_9LILI</name>
<dbReference type="PANTHER" id="PTHR31221:SF343">
    <property type="entry name" value="WRKY TRANSCRIPTION FACTOR 4-RELATED"/>
    <property type="match status" value="1"/>
</dbReference>
<feature type="domain" description="WRKY" evidence="8">
    <location>
        <begin position="195"/>
        <end position="253"/>
    </location>
</feature>
<dbReference type="AlphaFoldDB" id="A0AAQ3Q8C8"/>
<feature type="compositionally biased region" description="Polar residues" evidence="7">
    <location>
        <begin position="417"/>
        <end position="441"/>
    </location>
</feature>
<accession>A0AAQ3Q8C8</accession>
<dbReference type="GO" id="GO:0043565">
    <property type="term" value="F:sequence-specific DNA binding"/>
    <property type="evidence" value="ECO:0007669"/>
    <property type="project" value="InterPro"/>
</dbReference>
<dbReference type="SMART" id="SM00774">
    <property type="entry name" value="WRKY"/>
    <property type="match status" value="2"/>
</dbReference>
<keyword evidence="4" id="KW-0238">DNA-binding</keyword>
<dbReference type="InterPro" id="IPR003657">
    <property type="entry name" value="WRKY_dom"/>
</dbReference>
<dbReference type="GO" id="GO:0005634">
    <property type="term" value="C:nucleus"/>
    <property type="evidence" value="ECO:0007669"/>
    <property type="project" value="UniProtKB-SubCell"/>
</dbReference>
<dbReference type="PANTHER" id="PTHR31221">
    <property type="entry name" value="WRKY TRANSCRIPTION FACTOR PROTEIN 1-RELATED"/>
    <property type="match status" value="1"/>
</dbReference>
<feature type="region of interest" description="Disordered" evidence="7">
    <location>
        <begin position="245"/>
        <end position="320"/>
    </location>
</feature>
<dbReference type="Gene3D" id="2.20.25.80">
    <property type="entry name" value="WRKY domain"/>
    <property type="match status" value="2"/>
</dbReference>
<keyword evidence="3" id="KW-0805">Transcription regulation</keyword>